<feature type="domain" description="Aminoglycoside phosphotransferase" evidence="1">
    <location>
        <begin position="96"/>
        <end position="249"/>
    </location>
</feature>
<dbReference type="NCBIfam" id="TIGR02906">
    <property type="entry name" value="spore_CotS"/>
    <property type="match status" value="1"/>
</dbReference>
<dbReference type="InterPro" id="IPR002575">
    <property type="entry name" value="Aminoglycoside_PTrfase"/>
</dbReference>
<keyword evidence="3" id="KW-1185">Reference proteome</keyword>
<dbReference type="InterPro" id="IPR011009">
    <property type="entry name" value="Kinase-like_dom_sf"/>
</dbReference>
<dbReference type="InterPro" id="IPR047175">
    <property type="entry name" value="CotS-like"/>
</dbReference>
<dbReference type="Proteomes" id="UP000019681">
    <property type="component" value="Unassembled WGS sequence"/>
</dbReference>
<comment type="caution">
    <text evidence="2">The sequence shown here is derived from an EMBL/GenBank/DDBJ whole genome shotgun (WGS) entry which is preliminary data.</text>
</comment>
<keyword evidence="2" id="KW-0167">Capsid protein</keyword>
<gene>
    <name evidence="2" type="ORF">Q428_00315</name>
</gene>
<reference evidence="2 3" key="1">
    <citation type="journal article" date="2014" name="Genome Announc.">
        <title>Draft Genome Sequence of Fervidicella metallireducens Strain AeBT, an Iron-Reducing Thermoanaerobe from the Great Artesian Basin.</title>
        <authorList>
            <person name="Patel B.K."/>
        </authorList>
    </citation>
    <scope>NUCLEOTIDE SEQUENCE [LARGE SCALE GENOMIC DNA]</scope>
    <source>
        <strain evidence="2 3">AeB</strain>
    </source>
</reference>
<evidence type="ECO:0000259" key="1">
    <source>
        <dbReference type="Pfam" id="PF01636"/>
    </source>
</evidence>
<proteinExistence type="predicted"/>
<dbReference type="PANTHER" id="PTHR39179:SF1">
    <property type="entry name" value="SPORE COAT PROTEIN I"/>
    <property type="match status" value="1"/>
</dbReference>
<dbReference type="Gene3D" id="3.30.200.20">
    <property type="entry name" value="Phosphorylase Kinase, domain 1"/>
    <property type="match status" value="1"/>
</dbReference>
<dbReference type="GO" id="GO:0042601">
    <property type="term" value="C:endospore-forming forespore"/>
    <property type="evidence" value="ECO:0007669"/>
    <property type="project" value="TreeGrafter"/>
</dbReference>
<sequence length="338" mass="40368">MVEYRYRDKVYLSSYMLDTRLFDMFDIIVEEATPIRSIYILKTDDGLKILKKVDYSEDELTFIYNSLNEIRKTYPYVINYKKSISGKPFVEYEGGRYVIIDLIEGRECMYENPLDLKNAAIALAKLHKAGEKLNVNYYPKNKLGIIIEEFRKRAEIMQKFREIALMHRNKNDFDKIYLEYSDYYIMNIIDAAVHLEKSKYKEFCKEKGTLCHHDLAHHNILIGNDENVYFVDFDYSIIDLPYHDISNMITKAVKYNGWSMDNANIIINSYMEEKKLSKDELEVLYGYLMFPQDFYDISTSYYMRTRDWDDADFVNKLQRKAGYKDEREEFLKNFKKSG</sequence>
<dbReference type="AlphaFoldDB" id="A0A017RYM3"/>
<dbReference type="STRING" id="1403537.Q428_00315"/>
<evidence type="ECO:0000313" key="2">
    <source>
        <dbReference type="EMBL" id="EYE89777.1"/>
    </source>
</evidence>
<dbReference type="EMBL" id="AZQP01000001">
    <property type="protein sequence ID" value="EYE89777.1"/>
    <property type="molecule type" value="Genomic_DNA"/>
</dbReference>
<dbReference type="InterPro" id="IPR014255">
    <property type="entry name" value="Spore_coat_CotS"/>
</dbReference>
<dbReference type="PANTHER" id="PTHR39179">
    <property type="entry name" value="SPORE COAT PROTEIN I"/>
    <property type="match status" value="1"/>
</dbReference>
<dbReference type="Gene3D" id="3.90.1200.10">
    <property type="match status" value="1"/>
</dbReference>
<organism evidence="2 3">
    <name type="scientific">Fervidicella metallireducens AeB</name>
    <dbReference type="NCBI Taxonomy" id="1403537"/>
    <lineage>
        <taxon>Bacteria</taxon>
        <taxon>Bacillati</taxon>
        <taxon>Bacillota</taxon>
        <taxon>Clostridia</taxon>
        <taxon>Eubacteriales</taxon>
        <taxon>Clostridiaceae</taxon>
        <taxon>Fervidicella</taxon>
    </lineage>
</organism>
<keyword evidence="2" id="KW-0946">Virion</keyword>
<dbReference type="SUPFAM" id="SSF56112">
    <property type="entry name" value="Protein kinase-like (PK-like)"/>
    <property type="match status" value="1"/>
</dbReference>
<accession>A0A017RYM3</accession>
<name>A0A017RYM3_9CLOT</name>
<evidence type="ECO:0000313" key="3">
    <source>
        <dbReference type="Proteomes" id="UP000019681"/>
    </source>
</evidence>
<dbReference type="Pfam" id="PF01636">
    <property type="entry name" value="APH"/>
    <property type="match status" value="1"/>
</dbReference>
<protein>
    <submittedName>
        <fullName evidence="2">Spore coat protein</fullName>
    </submittedName>
</protein>